<accession>A0A0F9UCE9</accession>
<comment type="caution">
    <text evidence="1">The sequence shown here is derived from an EMBL/GenBank/DDBJ whole genome shotgun (WGS) entry which is preliminary data.</text>
</comment>
<protein>
    <submittedName>
        <fullName evidence="1">Uncharacterized protein</fullName>
    </submittedName>
</protein>
<name>A0A0F9UCE9_9ZZZZ</name>
<sequence length="125" mass="15516">MSNNPKRKKRFNVNAINVICGDCNILMKRWNEPYQVDEDHFYTKCPKCGMHIKHYKKTFYRIEENGRIALEIRWDKDMEWKKEFLQKEENYWTNRRNQEEEIEGLNKAMEEEYRKEMKEAKDNKE</sequence>
<proteinExistence type="predicted"/>
<dbReference type="EMBL" id="LAZR01000107">
    <property type="protein sequence ID" value="KKN90850.1"/>
    <property type="molecule type" value="Genomic_DNA"/>
</dbReference>
<reference evidence="1" key="1">
    <citation type="journal article" date="2015" name="Nature">
        <title>Complex archaea that bridge the gap between prokaryotes and eukaryotes.</title>
        <authorList>
            <person name="Spang A."/>
            <person name="Saw J.H."/>
            <person name="Jorgensen S.L."/>
            <person name="Zaremba-Niedzwiedzka K."/>
            <person name="Martijn J."/>
            <person name="Lind A.E."/>
            <person name="van Eijk R."/>
            <person name="Schleper C."/>
            <person name="Guy L."/>
            <person name="Ettema T.J."/>
        </authorList>
    </citation>
    <scope>NUCLEOTIDE SEQUENCE</scope>
</reference>
<evidence type="ECO:0000313" key="1">
    <source>
        <dbReference type="EMBL" id="KKN90850.1"/>
    </source>
</evidence>
<gene>
    <name evidence="1" type="ORF">LCGC14_0224330</name>
</gene>
<organism evidence="1">
    <name type="scientific">marine sediment metagenome</name>
    <dbReference type="NCBI Taxonomy" id="412755"/>
    <lineage>
        <taxon>unclassified sequences</taxon>
        <taxon>metagenomes</taxon>
        <taxon>ecological metagenomes</taxon>
    </lineage>
</organism>
<dbReference type="AlphaFoldDB" id="A0A0F9UCE9"/>